<proteinExistence type="predicted"/>
<reference evidence="3" key="1">
    <citation type="submission" date="2022-08" db="EMBL/GenBank/DDBJ databases">
        <authorList>
            <consortium name="DOE Joint Genome Institute"/>
            <person name="Min B."/>
            <person name="Riley R."/>
            <person name="Sierra-Patev S."/>
            <person name="Naranjo-Ortiz M."/>
            <person name="Looney B."/>
            <person name="Konkel Z."/>
            <person name="Slot J.C."/>
            <person name="Sakamoto Y."/>
            <person name="Steenwyk J.L."/>
            <person name="Rokas A."/>
            <person name="Carro J."/>
            <person name="Camarero S."/>
            <person name="Ferreira P."/>
            <person name="Molpeceres G."/>
            <person name="Ruiz-Duenas F.J."/>
            <person name="Serrano A."/>
            <person name="Henrissat B."/>
            <person name="Drula E."/>
            <person name="Hughes K.W."/>
            <person name="Mata J.L."/>
            <person name="Ishikawa N.K."/>
            <person name="Vargas-Isla R."/>
            <person name="Ushijima S."/>
            <person name="Smith C.A."/>
            <person name="Ahrendt S."/>
            <person name="Andreopoulos W."/>
            <person name="He G."/>
            <person name="Labutti K."/>
            <person name="Lipzen A."/>
            <person name="Ng V."/>
            <person name="Sandor L."/>
            <person name="Barry K."/>
            <person name="Martinez A.T."/>
            <person name="Xiao Y."/>
            <person name="Gibbons J.G."/>
            <person name="Terashima K."/>
            <person name="Hibbett D.S."/>
            <person name="Grigoriev I.V."/>
        </authorList>
    </citation>
    <scope>NUCLEOTIDE SEQUENCE</scope>
    <source>
        <strain evidence="3">TFB9207</strain>
    </source>
</reference>
<comment type="caution">
    <text evidence="3">The sequence shown here is derived from an EMBL/GenBank/DDBJ whole genome shotgun (WGS) entry which is preliminary data.</text>
</comment>
<accession>A0AA38NUM8</accession>
<gene>
    <name evidence="3" type="ORF">F5878DRAFT_680105</name>
</gene>
<feature type="signal peptide" evidence="2">
    <location>
        <begin position="1"/>
        <end position="22"/>
    </location>
</feature>
<organism evidence="3 4">
    <name type="scientific">Lentinula raphanica</name>
    <dbReference type="NCBI Taxonomy" id="153919"/>
    <lineage>
        <taxon>Eukaryota</taxon>
        <taxon>Fungi</taxon>
        <taxon>Dikarya</taxon>
        <taxon>Basidiomycota</taxon>
        <taxon>Agaricomycotina</taxon>
        <taxon>Agaricomycetes</taxon>
        <taxon>Agaricomycetidae</taxon>
        <taxon>Agaricales</taxon>
        <taxon>Marasmiineae</taxon>
        <taxon>Omphalotaceae</taxon>
        <taxon>Lentinula</taxon>
    </lineage>
</organism>
<evidence type="ECO:0000256" key="1">
    <source>
        <dbReference type="SAM" id="MobiDB-lite"/>
    </source>
</evidence>
<protein>
    <submittedName>
        <fullName evidence="3">Uncharacterized protein</fullName>
    </submittedName>
</protein>
<keyword evidence="2" id="KW-0732">Signal</keyword>
<dbReference type="Proteomes" id="UP001163846">
    <property type="component" value="Unassembled WGS sequence"/>
</dbReference>
<feature type="chain" id="PRO_5041261465" evidence="2">
    <location>
        <begin position="23"/>
        <end position="194"/>
    </location>
</feature>
<sequence length="194" mass="20775">MVRRSHSALLLAALGVASIAAAAPLPRLVLSSVKIPGEDAASCDLFNQDTTQSGNPQPRSESEPNVFPDNVLDTVDSSSFDHDSSVIVLISSSSPVSRSLLQENADTASIPSIEYRSPCILSGDDSTRVFSPDPPYAPVTRSLPLPRKHADADVDPVIHSRAEDRLDRYYSIRFSSLSTPGKRRDAGGIGSKFL</sequence>
<evidence type="ECO:0000256" key="2">
    <source>
        <dbReference type="SAM" id="SignalP"/>
    </source>
</evidence>
<dbReference type="EMBL" id="MU808063">
    <property type="protein sequence ID" value="KAJ3830902.1"/>
    <property type="molecule type" value="Genomic_DNA"/>
</dbReference>
<name>A0AA38NUM8_9AGAR</name>
<feature type="region of interest" description="Disordered" evidence="1">
    <location>
        <begin position="45"/>
        <end position="69"/>
    </location>
</feature>
<feature type="compositionally biased region" description="Polar residues" evidence="1">
    <location>
        <begin position="45"/>
        <end position="59"/>
    </location>
</feature>
<evidence type="ECO:0000313" key="3">
    <source>
        <dbReference type="EMBL" id="KAJ3830902.1"/>
    </source>
</evidence>
<evidence type="ECO:0000313" key="4">
    <source>
        <dbReference type="Proteomes" id="UP001163846"/>
    </source>
</evidence>
<feature type="non-terminal residue" evidence="3">
    <location>
        <position position="1"/>
    </location>
</feature>
<keyword evidence="4" id="KW-1185">Reference proteome</keyword>
<dbReference type="AlphaFoldDB" id="A0AA38NUM8"/>